<feature type="domain" description="Ubiquitin-like" evidence="1">
    <location>
        <begin position="7"/>
        <end position="86"/>
    </location>
</feature>
<dbReference type="AlphaFoldDB" id="A0AAV3XHW4"/>
<evidence type="ECO:0000313" key="2">
    <source>
        <dbReference type="EMBL" id="GET41495.1"/>
    </source>
</evidence>
<keyword evidence="3" id="KW-1185">Reference proteome</keyword>
<organism evidence="2 3">
    <name type="scientific">Microseira wollei NIES-4236</name>
    <dbReference type="NCBI Taxonomy" id="2530354"/>
    <lineage>
        <taxon>Bacteria</taxon>
        <taxon>Bacillati</taxon>
        <taxon>Cyanobacteriota</taxon>
        <taxon>Cyanophyceae</taxon>
        <taxon>Oscillatoriophycideae</taxon>
        <taxon>Aerosakkonematales</taxon>
        <taxon>Aerosakkonemataceae</taxon>
        <taxon>Microseira</taxon>
    </lineage>
</organism>
<gene>
    <name evidence="2" type="ORF">MiSe_63070</name>
</gene>
<dbReference type="Gene3D" id="3.10.20.90">
    <property type="entry name" value="Phosphatidylinositol 3-kinase Catalytic Subunit, Chain A, domain 1"/>
    <property type="match status" value="1"/>
</dbReference>
<evidence type="ECO:0000313" key="3">
    <source>
        <dbReference type="Proteomes" id="UP001050975"/>
    </source>
</evidence>
<dbReference type="SUPFAM" id="SSF54236">
    <property type="entry name" value="Ubiquitin-like"/>
    <property type="match status" value="1"/>
</dbReference>
<comment type="caution">
    <text evidence="2">The sequence shown here is derived from an EMBL/GenBank/DDBJ whole genome shotgun (WGS) entry which is preliminary data.</text>
</comment>
<dbReference type="PROSITE" id="PS50053">
    <property type="entry name" value="UBIQUITIN_2"/>
    <property type="match status" value="1"/>
</dbReference>
<dbReference type="RefSeq" id="WP_226587853.1">
    <property type="nucleotide sequence ID" value="NZ_BLAY01000124.1"/>
</dbReference>
<sequence length="86" mass="9697">MSQEQYVQVTVWDQSETNKKDVDVPLSMKMRAFKEAAKQSLKVDAALPCRLQLKRTGTDMNDEDTFQSAGIQNKDVFKLMTNNPGG</sequence>
<protein>
    <recommendedName>
        <fullName evidence="1">Ubiquitin-like domain-containing protein</fullName>
    </recommendedName>
</protein>
<dbReference type="EMBL" id="BLAY01000124">
    <property type="protein sequence ID" value="GET41495.1"/>
    <property type="molecule type" value="Genomic_DNA"/>
</dbReference>
<accession>A0AAV3XHW4</accession>
<proteinExistence type="predicted"/>
<dbReference type="Proteomes" id="UP001050975">
    <property type="component" value="Unassembled WGS sequence"/>
</dbReference>
<evidence type="ECO:0000259" key="1">
    <source>
        <dbReference type="PROSITE" id="PS50053"/>
    </source>
</evidence>
<dbReference type="InterPro" id="IPR000626">
    <property type="entry name" value="Ubiquitin-like_dom"/>
</dbReference>
<dbReference type="InterPro" id="IPR029071">
    <property type="entry name" value="Ubiquitin-like_domsf"/>
</dbReference>
<name>A0AAV3XHW4_9CYAN</name>
<reference evidence="2" key="1">
    <citation type="submission" date="2019-10" db="EMBL/GenBank/DDBJ databases">
        <title>Draft genome sequece of Microseira wollei NIES-4236.</title>
        <authorList>
            <person name="Yamaguchi H."/>
            <person name="Suzuki S."/>
            <person name="Kawachi M."/>
        </authorList>
    </citation>
    <scope>NUCLEOTIDE SEQUENCE</scope>
    <source>
        <strain evidence="2">NIES-4236</strain>
    </source>
</reference>